<dbReference type="AlphaFoldDB" id="E5AFK3"/>
<accession>E5AFK3</accession>
<name>E5AFK3_LEPMJ</name>
<sequence length="66" mass="7453">MTGAKWRIVEMADSGVQQPCQLLLLCFADWVTRPMAPRMIWSRPLEILFAIYTAPLRHSAPLLGLA</sequence>
<dbReference type="EMBL" id="FP929139">
    <property type="protein sequence ID" value="CBY01992.1"/>
    <property type="molecule type" value="Genomic_DNA"/>
</dbReference>
<reference evidence="2" key="1">
    <citation type="journal article" date="2011" name="Nat. Commun.">
        <title>Effector diversification within compartments of the Leptosphaeria maculans genome affected by Repeat-Induced Point mutations.</title>
        <authorList>
            <person name="Rouxel T."/>
            <person name="Grandaubert J."/>
            <person name="Hane J.K."/>
            <person name="Hoede C."/>
            <person name="van de Wouw A.P."/>
            <person name="Couloux A."/>
            <person name="Dominguez V."/>
            <person name="Anthouard V."/>
            <person name="Bally P."/>
            <person name="Bourras S."/>
            <person name="Cozijnsen A.J."/>
            <person name="Ciuffetti L.M."/>
            <person name="Degrave A."/>
            <person name="Dilmaghani A."/>
            <person name="Duret L."/>
            <person name="Fudal I."/>
            <person name="Goodwin S.B."/>
            <person name="Gout L."/>
            <person name="Glaser N."/>
            <person name="Linglin J."/>
            <person name="Kema G.H.J."/>
            <person name="Lapalu N."/>
            <person name="Lawrence C.B."/>
            <person name="May K."/>
            <person name="Meyer M."/>
            <person name="Ollivier B."/>
            <person name="Poulain J."/>
            <person name="Schoch C.L."/>
            <person name="Simon A."/>
            <person name="Spatafora J.W."/>
            <person name="Stachowiak A."/>
            <person name="Turgeon B.G."/>
            <person name="Tyler B.M."/>
            <person name="Vincent D."/>
            <person name="Weissenbach J."/>
            <person name="Amselem J."/>
            <person name="Quesneville H."/>
            <person name="Oliver R.P."/>
            <person name="Wincker P."/>
            <person name="Balesdent M.-H."/>
            <person name="Howlett B.J."/>
        </authorList>
    </citation>
    <scope>NUCLEOTIDE SEQUENCE [LARGE SCALE GENOMIC DNA]</scope>
    <source>
        <strain evidence="2">JN3 / isolate v23.1.3 / race Av1-4-5-6-7-8</strain>
    </source>
</reference>
<dbReference type="Proteomes" id="UP000002668">
    <property type="component" value="Genome"/>
</dbReference>
<evidence type="ECO:0000313" key="2">
    <source>
        <dbReference type="Proteomes" id="UP000002668"/>
    </source>
</evidence>
<gene>
    <name evidence="1" type="ORF">LEMA_P007790.1</name>
</gene>
<protein>
    <submittedName>
        <fullName evidence="1">Predicted protein</fullName>
    </submittedName>
</protein>
<dbReference type="HOGENOM" id="CLU_2831651_0_0_1"/>
<dbReference type="VEuPathDB" id="FungiDB:LEMA_P007790.1"/>
<organism evidence="1 2">
    <name type="scientific">Leptosphaeria maculans (strain JN3 / isolate v23.1.3 / race Av1-4-5-6-7-8)</name>
    <name type="common">Blackleg fungus</name>
    <name type="synonym">Phoma lingam</name>
    <dbReference type="NCBI Taxonomy" id="985895"/>
    <lineage>
        <taxon>Eukaryota</taxon>
        <taxon>Fungi</taxon>
        <taxon>Dikarya</taxon>
        <taxon>Ascomycota</taxon>
        <taxon>Pezizomycotina</taxon>
        <taxon>Dothideomycetes</taxon>
        <taxon>Pleosporomycetidae</taxon>
        <taxon>Pleosporales</taxon>
        <taxon>Pleosporineae</taxon>
        <taxon>Leptosphaeriaceae</taxon>
        <taxon>Plenodomus</taxon>
        <taxon>Plenodomus lingam/Leptosphaeria maculans species complex</taxon>
    </lineage>
</organism>
<dbReference type="InParanoid" id="E5AFK3"/>
<keyword evidence="2" id="KW-1185">Reference proteome</keyword>
<proteinExistence type="predicted"/>
<evidence type="ECO:0000313" key="1">
    <source>
        <dbReference type="EMBL" id="CBY01992.1"/>
    </source>
</evidence>